<dbReference type="AlphaFoldDB" id="A0A5D3G5P9"/>
<accession>A0A5D3G5P9</accession>
<dbReference type="Pfam" id="PF14078">
    <property type="entry name" value="DUF4259"/>
    <property type="match status" value="1"/>
</dbReference>
<reference evidence="1 2" key="1">
    <citation type="submission" date="2019-08" db="EMBL/GenBank/DDBJ databases">
        <title>Subclass B2 metallo-beta lactamase from Pseudomonas synxantha.</title>
        <authorList>
            <person name="Poirel L."/>
            <person name="Palmieri M."/>
            <person name="Masseron A."/>
            <person name="Perreten V."/>
            <person name="Nordman P."/>
        </authorList>
    </citation>
    <scope>NUCLEOTIDE SEQUENCE [LARGE SCALE GENOMIC DNA]</scope>
    <source>
        <strain evidence="1 2">MCP106</strain>
    </source>
</reference>
<dbReference type="InterPro" id="IPR025355">
    <property type="entry name" value="DUF4259"/>
</dbReference>
<sequence>MGAWNYNPWENDEAADWFQEFWKQQNFAVLINEISQFNPAEERYDAFRAACYLLQTLGNPYIWPAEYLAELKPLIEQAISILTQLIDPPNDEWGFLDMWGDSADVINAVEEQIDALKMRLGELA</sequence>
<gene>
    <name evidence="1" type="ORF">FXO26_18340</name>
</gene>
<protein>
    <submittedName>
        <fullName evidence="1">DUF4259 domain-containing protein</fullName>
    </submittedName>
</protein>
<dbReference type="EMBL" id="VSRO01000009">
    <property type="protein sequence ID" value="TYK56337.1"/>
    <property type="molecule type" value="Genomic_DNA"/>
</dbReference>
<comment type="caution">
    <text evidence="1">The sequence shown here is derived from an EMBL/GenBank/DDBJ whole genome shotgun (WGS) entry which is preliminary data.</text>
</comment>
<dbReference type="RefSeq" id="WP_032878687.1">
    <property type="nucleotide sequence ID" value="NZ_LR027557.1"/>
</dbReference>
<name>A0A5D3G5P9_9PSED</name>
<proteinExistence type="predicted"/>
<organism evidence="1 2">
    <name type="scientific">Pseudomonas synxantha</name>
    <dbReference type="NCBI Taxonomy" id="47883"/>
    <lineage>
        <taxon>Bacteria</taxon>
        <taxon>Pseudomonadati</taxon>
        <taxon>Pseudomonadota</taxon>
        <taxon>Gammaproteobacteria</taxon>
        <taxon>Pseudomonadales</taxon>
        <taxon>Pseudomonadaceae</taxon>
        <taxon>Pseudomonas</taxon>
    </lineage>
</organism>
<reference evidence="1 2" key="2">
    <citation type="submission" date="2019-08" db="EMBL/GenBank/DDBJ databases">
        <authorList>
            <person name="Brilhante M."/>
            <person name="Perreten V."/>
        </authorList>
    </citation>
    <scope>NUCLEOTIDE SEQUENCE [LARGE SCALE GENOMIC DNA]</scope>
    <source>
        <strain evidence="1 2">MCP106</strain>
    </source>
</reference>
<evidence type="ECO:0000313" key="1">
    <source>
        <dbReference type="EMBL" id="TYK56337.1"/>
    </source>
</evidence>
<dbReference type="Proteomes" id="UP000324029">
    <property type="component" value="Unassembled WGS sequence"/>
</dbReference>
<evidence type="ECO:0000313" key="2">
    <source>
        <dbReference type="Proteomes" id="UP000324029"/>
    </source>
</evidence>